<keyword evidence="3" id="KW-1185">Reference proteome</keyword>
<protein>
    <recommendedName>
        <fullName evidence="4">Lipoprotein</fullName>
    </recommendedName>
</protein>
<name>A0A6M1PQ78_9BACL</name>
<evidence type="ECO:0008006" key="4">
    <source>
        <dbReference type="Google" id="ProtNLM"/>
    </source>
</evidence>
<dbReference type="PROSITE" id="PS51257">
    <property type="entry name" value="PROKAR_LIPOPROTEIN"/>
    <property type="match status" value="1"/>
</dbReference>
<comment type="caution">
    <text evidence="2">The sequence shown here is derived from an EMBL/GenBank/DDBJ whole genome shotgun (WGS) entry which is preliminary data.</text>
</comment>
<dbReference type="EMBL" id="JAAKGU010000011">
    <property type="protein sequence ID" value="NGM84738.1"/>
    <property type="molecule type" value="Genomic_DNA"/>
</dbReference>
<evidence type="ECO:0000313" key="2">
    <source>
        <dbReference type="EMBL" id="NGM84738.1"/>
    </source>
</evidence>
<proteinExistence type="predicted"/>
<gene>
    <name evidence="2" type="ORF">G5B47_20255</name>
</gene>
<accession>A0A6M1PQ78</accession>
<keyword evidence="1" id="KW-0732">Signal</keyword>
<evidence type="ECO:0000256" key="1">
    <source>
        <dbReference type="SAM" id="SignalP"/>
    </source>
</evidence>
<sequence>MRKIWCLLSVTFLSLAILAGCNSSTAVDEAVQAAEKYKQAEYVVKASEDILSEASIRQRNEQMKPFLTDDFYQKAVDTRYTLLPLQAAHNQNLSFKPANLKFNPEEHKQDTVELNYTLDLVLSDLEGKERKRVPLDGLLTLVNVNGQWLIQGDRFDAPAFEKLIMEK</sequence>
<feature type="chain" id="PRO_5039531822" description="Lipoprotein" evidence="1">
    <location>
        <begin position="20"/>
        <end position="167"/>
    </location>
</feature>
<dbReference type="RefSeq" id="WP_165102036.1">
    <property type="nucleotide sequence ID" value="NZ_JAAKGU010000011.1"/>
</dbReference>
<dbReference type="Proteomes" id="UP000480151">
    <property type="component" value="Unassembled WGS sequence"/>
</dbReference>
<dbReference type="AlphaFoldDB" id="A0A6M1PQ78"/>
<feature type="signal peptide" evidence="1">
    <location>
        <begin position="1"/>
        <end position="19"/>
    </location>
</feature>
<evidence type="ECO:0000313" key="3">
    <source>
        <dbReference type="Proteomes" id="UP000480151"/>
    </source>
</evidence>
<organism evidence="2 3">
    <name type="scientific">Paenibacillus apii</name>
    <dbReference type="NCBI Taxonomy" id="1850370"/>
    <lineage>
        <taxon>Bacteria</taxon>
        <taxon>Bacillati</taxon>
        <taxon>Bacillota</taxon>
        <taxon>Bacilli</taxon>
        <taxon>Bacillales</taxon>
        <taxon>Paenibacillaceae</taxon>
        <taxon>Paenibacillus</taxon>
    </lineage>
</organism>
<reference evidence="2 3" key="1">
    <citation type="submission" date="2020-02" db="EMBL/GenBank/DDBJ databases">
        <authorList>
            <person name="Gao J."/>
            <person name="Sun J."/>
        </authorList>
    </citation>
    <scope>NUCLEOTIDE SEQUENCE [LARGE SCALE GENOMIC DNA]</scope>
    <source>
        <strain evidence="2 3">7124</strain>
    </source>
</reference>